<evidence type="ECO:0000313" key="3">
    <source>
        <dbReference type="Proteomes" id="UP000004324"/>
    </source>
</evidence>
<protein>
    <recommendedName>
        <fullName evidence="4">PsbP C-terminal domain-containing protein</fullName>
    </recommendedName>
</protein>
<evidence type="ECO:0000313" key="2">
    <source>
        <dbReference type="EMBL" id="EIW20733.1"/>
    </source>
</evidence>
<feature type="chain" id="PRO_5038352546" description="PsbP C-terminal domain-containing protein" evidence="1">
    <location>
        <begin position="22"/>
        <end position="188"/>
    </location>
</feature>
<evidence type="ECO:0008006" key="4">
    <source>
        <dbReference type="Google" id="ProtNLM"/>
    </source>
</evidence>
<feature type="signal peptide" evidence="1">
    <location>
        <begin position="1"/>
        <end position="21"/>
    </location>
</feature>
<sequence precursor="true">MIRNFILVLTFILFITPCTFAADMTIYEDNDYHFKFSYPSDWKVHQYKIENISVTGLSPLRKDPLNSSIPTFEVDVQNYPIKNIDEVFSSQSVNKLIKDFQEDPLSKKISVDVIVADYFVTHLKDKKAIFIKATILMPYLSNSKFVEERYVIFHNSNRYDISFCGTLDDLNNNRKIMEQILNSFEFSK</sequence>
<dbReference type="Proteomes" id="UP000004324">
    <property type="component" value="Unassembled WGS sequence"/>
</dbReference>
<dbReference type="PATRIC" id="fig|1149862.3.peg.221"/>
<keyword evidence="1" id="KW-0732">Signal</keyword>
<dbReference type="RefSeq" id="WP_007930548.1">
    <property type="nucleotide sequence ID" value="NZ_AKVJ01000004.1"/>
</dbReference>
<dbReference type="OrthoDB" id="1684666at2"/>
<dbReference type="EMBL" id="AKVJ01000004">
    <property type="protein sequence ID" value="EIW20733.1"/>
    <property type="molecule type" value="Genomic_DNA"/>
</dbReference>
<dbReference type="AlphaFoldDB" id="I8RKI6"/>
<reference evidence="2 3" key="1">
    <citation type="journal article" date="2012" name="J. Bacteriol.">
        <title>Draft Genome Sequences for Two Metal-Reducing Pelosinus fermentans Strains Isolated from a Cr(VI)-Contaminated Site and for Type Strain R7.</title>
        <authorList>
            <person name="Brown S.D."/>
            <person name="Podar M."/>
            <person name="Klingeman D.M."/>
            <person name="Johnson C.M."/>
            <person name="Yang Z.K."/>
            <person name="Utturkar S.M."/>
            <person name="Land M.L."/>
            <person name="Mosher J.J."/>
            <person name="Hurt R.A.Jr."/>
            <person name="Phelps T.J."/>
            <person name="Palumbo A.V."/>
            <person name="Arkin A.P."/>
            <person name="Hazen T.C."/>
            <person name="Elias D.A."/>
        </authorList>
    </citation>
    <scope>NUCLEOTIDE SEQUENCE [LARGE SCALE GENOMIC DNA]</scope>
    <source>
        <strain evidence="2 3">B4</strain>
    </source>
</reference>
<organism evidence="2 3">
    <name type="scientific">Pelosinus fermentans B4</name>
    <dbReference type="NCBI Taxonomy" id="1149862"/>
    <lineage>
        <taxon>Bacteria</taxon>
        <taxon>Bacillati</taxon>
        <taxon>Bacillota</taxon>
        <taxon>Negativicutes</taxon>
        <taxon>Selenomonadales</taxon>
        <taxon>Sporomusaceae</taxon>
        <taxon>Pelosinus</taxon>
    </lineage>
</organism>
<gene>
    <name evidence="2" type="ORF">FB4_1945</name>
</gene>
<keyword evidence="3" id="KW-1185">Reference proteome</keyword>
<name>I8RKI6_9FIRM</name>
<accession>I8RKI6</accession>
<comment type="caution">
    <text evidence="2">The sequence shown here is derived from an EMBL/GenBank/DDBJ whole genome shotgun (WGS) entry which is preliminary data.</text>
</comment>
<proteinExistence type="predicted"/>
<evidence type="ECO:0000256" key="1">
    <source>
        <dbReference type="SAM" id="SignalP"/>
    </source>
</evidence>